<dbReference type="InterPro" id="IPR008972">
    <property type="entry name" value="Cupredoxin"/>
</dbReference>
<dbReference type="Pfam" id="PF02298">
    <property type="entry name" value="Cu_bind_like"/>
    <property type="match status" value="1"/>
</dbReference>
<name>A0A426ZQA7_ENSVE</name>
<protein>
    <recommendedName>
        <fullName evidence="1">Phytocyanin domain-containing protein</fullName>
    </recommendedName>
</protein>
<dbReference type="Proteomes" id="UP000287651">
    <property type="component" value="Unassembled WGS sequence"/>
</dbReference>
<proteinExistence type="predicted"/>
<dbReference type="Gene3D" id="2.60.40.420">
    <property type="entry name" value="Cupredoxins - blue copper proteins"/>
    <property type="match status" value="2"/>
</dbReference>
<comment type="caution">
    <text evidence="2">The sequence shown here is derived from an EMBL/GenBank/DDBJ whole genome shotgun (WGS) entry which is preliminary data.</text>
</comment>
<dbReference type="GO" id="GO:0005886">
    <property type="term" value="C:plasma membrane"/>
    <property type="evidence" value="ECO:0007669"/>
    <property type="project" value="TreeGrafter"/>
</dbReference>
<dbReference type="GO" id="GO:0009055">
    <property type="term" value="F:electron transfer activity"/>
    <property type="evidence" value="ECO:0007669"/>
    <property type="project" value="InterPro"/>
</dbReference>
<evidence type="ECO:0000313" key="2">
    <source>
        <dbReference type="EMBL" id="RRT66101.1"/>
    </source>
</evidence>
<organism evidence="2 3">
    <name type="scientific">Ensete ventricosum</name>
    <name type="common">Abyssinian banana</name>
    <name type="synonym">Musa ensete</name>
    <dbReference type="NCBI Taxonomy" id="4639"/>
    <lineage>
        <taxon>Eukaryota</taxon>
        <taxon>Viridiplantae</taxon>
        <taxon>Streptophyta</taxon>
        <taxon>Embryophyta</taxon>
        <taxon>Tracheophyta</taxon>
        <taxon>Spermatophyta</taxon>
        <taxon>Magnoliopsida</taxon>
        <taxon>Liliopsida</taxon>
        <taxon>Zingiberales</taxon>
        <taxon>Musaceae</taxon>
        <taxon>Ensete</taxon>
    </lineage>
</organism>
<reference evidence="2 3" key="1">
    <citation type="journal article" date="2014" name="Agronomy (Basel)">
        <title>A Draft Genome Sequence for Ensete ventricosum, the Drought-Tolerant Tree Against Hunger.</title>
        <authorList>
            <person name="Harrison J."/>
            <person name="Moore K.A."/>
            <person name="Paszkiewicz K."/>
            <person name="Jones T."/>
            <person name="Grant M."/>
            <person name="Ambacheew D."/>
            <person name="Muzemil S."/>
            <person name="Studholme D.J."/>
        </authorList>
    </citation>
    <scope>NUCLEOTIDE SEQUENCE [LARGE SCALE GENOMIC DNA]</scope>
</reference>
<evidence type="ECO:0000259" key="1">
    <source>
        <dbReference type="Pfam" id="PF02298"/>
    </source>
</evidence>
<accession>A0A426ZQA7</accession>
<evidence type="ECO:0000313" key="3">
    <source>
        <dbReference type="Proteomes" id="UP000287651"/>
    </source>
</evidence>
<dbReference type="InterPro" id="IPR003245">
    <property type="entry name" value="Phytocyanin_dom"/>
</dbReference>
<gene>
    <name evidence="2" type="ORF">B296_00012327</name>
</gene>
<sequence length="204" mass="21384">MDEPKYLAVAIGSAHEAYPTLKSEAVVGARAAGDRRRSRTYDSLGPSELVSSSPRSCHSLRSILCRATPYSSSSSPTVLDAVLWAPPFPASGPFVMAQGRGSAAAGGQAAVALGLAVLCLLLAHVQMVEAATYTVGDSGGWSFNMARWSRGKRFRAGDVLGECRPASVFTSGNDRVTLARGRNFFICNFAGHCQSGMKIAIVAA</sequence>
<dbReference type="PANTHER" id="PTHR33021">
    <property type="entry name" value="BLUE COPPER PROTEIN"/>
    <property type="match status" value="1"/>
</dbReference>
<dbReference type="PANTHER" id="PTHR33021:SF513">
    <property type="entry name" value="PUTATIVE, EXPRESSED-RELATED"/>
    <property type="match status" value="1"/>
</dbReference>
<dbReference type="AlphaFoldDB" id="A0A426ZQA7"/>
<feature type="domain" description="Phytocyanin" evidence="1">
    <location>
        <begin position="164"/>
        <end position="197"/>
    </location>
</feature>
<dbReference type="SUPFAM" id="SSF49503">
    <property type="entry name" value="Cupredoxins"/>
    <property type="match status" value="1"/>
</dbReference>
<dbReference type="EMBL" id="AMZH03005562">
    <property type="protein sequence ID" value="RRT66101.1"/>
    <property type="molecule type" value="Genomic_DNA"/>
</dbReference>
<dbReference type="InterPro" id="IPR039391">
    <property type="entry name" value="Phytocyanin-like"/>
</dbReference>